<evidence type="ECO:0000313" key="6">
    <source>
        <dbReference type="Proteomes" id="UP001383192"/>
    </source>
</evidence>
<dbReference type="EMBL" id="JAYKXP010000076">
    <property type="protein sequence ID" value="KAK7030388.1"/>
    <property type="molecule type" value="Genomic_DNA"/>
</dbReference>
<dbReference type="GO" id="GO:0031177">
    <property type="term" value="F:phosphopantetheine binding"/>
    <property type="evidence" value="ECO:0007669"/>
    <property type="project" value="InterPro"/>
</dbReference>
<gene>
    <name evidence="5" type="ORF">VNI00_014132</name>
</gene>
<dbReference type="Pfam" id="PF07993">
    <property type="entry name" value="NAD_binding_4"/>
    <property type="match status" value="1"/>
</dbReference>
<name>A0AAW0BU61_9AGAR</name>
<dbReference type="InterPro" id="IPR000873">
    <property type="entry name" value="AMP-dep_synth/lig_dom"/>
</dbReference>
<reference evidence="5 6" key="1">
    <citation type="submission" date="2024-01" db="EMBL/GenBank/DDBJ databases">
        <title>A draft genome for a cacao thread blight-causing isolate of Paramarasmius palmivorus.</title>
        <authorList>
            <person name="Baruah I.K."/>
            <person name="Bukari Y."/>
            <person name="Amoako-Attah I."/>
            <person name="Meinhardt L.W."/>
            <person name="Bailey B.A."/>
            <person name="Cohen S.P."/>
        </authorList>
    </citation>
    <scope>NUCLEOTIDE SEQUENCE [LARGE SCALE GENOMIC DNA]</scope>
    <source>
        <strain evidence="5 6">GH-12</strain>
    </source>
</reference>
<keyword evidence="2" id="KW-0597">Phosphoprotein</keyword>
<dbReference type="SUPFAM" id="SSF56801">
    <property type="entry name" value="Acetyl-CoA synthetase-like"/>
    <property type="match status" value="1"/>
</dbReference>
<comment type="caution">
    <text evidence="5">The sequence shown here is derived from an EMBL/GenBank/DDBJ whole genome shotgun (WGS) entry which is preliminary data.</text>
</comment>
<dbReference type="Pfam" id="PF00501">
    <property type="entry name" value="AMP-binding"/>
    <property type="match status" value="1"/>
</dbReference>
<dbReference type="InterPro" id="IPR042099">
    <property type="entry name" value="ANL_N_sf"/>
</dbReference>
<dbReference type="InterPro" id="IPR013120">
    <property type="entry name" value="FAR_NAD-bd"/>
</dbReference>
<evidence type="ECO:0000256" key="1">
    <source>
        <dbReference type="ARBA" id="ARBA00022450"/>
    </source>
</evidence>
<dbReference type="PANTHER" id="PTHR43439">
    <property type="entry name" value="PHENYLACETATE-COENZYME A LIGASE"/>
    <property type="match status" value="1"/>
</dbReference>
<evidence type="ECO:0000259" key="4">
    <source>
        <dbReference type="SMART" id="SM00823"/>
    </source>
</evidence>
<keyword evidence="6" id="KW-1185">Reference proteome</keyword>
<protein>
    <recommendedName>
        <fullName evidence="4">Polyketide synthase-like phosphopantetheine-binding domain-containing protein</fullName>
    </recommendedName>
</protein>
<dbReference type="SMART" id="SM00823">
    <property type="entry name" value="PKS_PP"/>
    <property type="match status" value="1"/>
</dbReference>
<sequence length="1095" mass="121966">MNNSVGQQRPPRHPFWNPGPPRNQALNSKTFCPPPLDGTLALPEIYDWHKERSPKHPIFVYARQDGTICTITYSEVVPAIYRAARLVKSRFEMGNGEAPTVAILSASETISFFTTQHGIMRANCIPFPISPRNSPVAIAHLIAKANVRHIFVGEQAQTRELFAASMDILRSQYATTPSPSASSMPVFEELFSNLSSADDGKDLPVALREPTDVAVYQHSSGSTSDFPKLIPWTVRRMIELSLLPYFGERDLCGTIIAVHGLPLFHSMGNSTTNIPAACGAILSCFEPQSPPVVPTADYLAEASKMTECDFIFAVPSFIEEWSRQPQVRSWLATRSGVLFGGGTLNKKVGDDMISEGVKLMTIYGLTEVGPVNPFIAKDSLGHNWDYFQFSSSNIAELVPQGDGTYELVLMSSPFNTPSVLNTMVRGEQAYATSDLLVPHPTTKGLWKVFGRCDDQIMHSTGEKTNPGPLESILQQDPLIQTAVFFGRGRFQAGVLVEPTTESKFDPEADERHVSEFRNQIWPTVERMNEFAPQHSRIFKEMILITKPTKPLTYTAKGTARRQVALQDYDQEISQLYATAENSTQPEISPPKNWDTTSSTDFVRAVVNKVLPYEVQDDADLFRHGCDSLQATWIRNSLLRGLRESINLDFRQSAKNFVYDYPSIAQLGNFLSSIARNGFPEVARESVMKRVQEMYDIAGECSKDFDQVECQPRNKHGNGKVVLVTGTTGGFGSYLLESLVADESVSTIYAINRSNKKVTLMDRQRQALREKEIDESILHSAKLKILEGDMRKKDFSMEKETFEKMRNSVTHIIHNAWRVHFTAALPGFVPNIQSLRGLIDFSLSSGAKLLFIASVGVFQHISEHEAVLLEKPVTAEMAVGMGYAESKWIAEQVLLNAIQTAGLHCQIVRLGQLCGDSRSGAWNMNEWAPAMIKSATLLGCLPVFDGTISWIPSDLAAQAILDLLDVQDTRTQPILHLRHPAPVPWSSLANFIASQLEVSLVPYAEWLKRLEESNAKHLVATRLLPFFQNIPIRHNQNPVGLEAFGTADMDIKVARTMCKSLTHPGYPTLGNALARKWLKKWFTGETLRQAQYTVRL</sequence>
<dbReference type="InterPro" id="IPR020806">
    <property type="entry name" value="PKS_PP-bd"/>
</dbReference>
<evidence type="ECO:0000256" key="3">
    <source>
        <dbReference type="SAM" id="MobiDB-lite"/>
    </source>
</evidence>
<dbReference type="AlphaFoldDB" id="A0AAW0BU61"/>
<feature type="region of interest" description="Disordered" evidence="3">
    <location>
        <begin position="1"/>
        <end position="24"/>
    </location>
</feature>
<dbReference type="Gene3D" id="3.40.50.12780">
    <property type="entry name" value="N-terminal domain of ligase-like"/>
    <property type="match status" value="1"/>
</dbReference>
<dbReference type="InterPro" id="IPR051414">
    <property type="entry name" value="Adenylate-forming_Reductase"/>
</dbReference>
<accession>A0AAW0BU61</accession>
<dbReference type="SUPFAM" id="SSF51735">
    <property type="entry name" value="NAD(P)-binding Rossmann-fold domains"/>
    <property type="match status" value="1"/>
</dbReference>
<organism evidence="5 6">
    <name type="scientific">Paramarasmius palmivorus</name>
    <dbReference type="NCBI Taxonomy" id="297713"/>
    <lineage>
        <taxon>Eukaryota</taxon>
        <taxon>Fungi</taxon>
        <taxon>Dikarya</taxon>
        <taxon>Basidiomycota</taxon>
        <taxon>Agaricomycotina</taxon>
        <taxon>Agaricomycetes</taxon>
        <taxon>Agaricomycetidae</taxon>
        <taxon>Agaricales</taxon>
        <taxon>Marasmiineae</taxon>
        <taxon>Marasmiaceae</taxon>
        <taxon>Paramarasmius</taxon>
    </lineage>
</organism>
<evidence type="ECO:0000313" key="5">
    <source>
        <dbReference type="EMBL" id="KAK7030388.1"/>
    </source>
</evidence>
<keyword evidence="1" id="KW-0596">Phosphopantetheine</keyword>
<dbReference type="InterPro" id="IPR036291">
    <property type="entry name" value="NAD(P)-bd_dom_sf"/>
</dbReference>
<dbReference type="Gene3D" id="3.40.50.720">
    <property type="entry name" value="NAD(P)-binding Rossmann-like Domain"/>
    <property type="match status" value="1"/>
</dbReference>
<feature type="domain" description="Polyketide synthase-like phosphopantetheine-binding" evidence="4">
    <location>
        <begin position="599"/>
        <end position="674"/>
    </location>
</feature>
<dbReference type="PANTHER" id="PTHR43439:SF2">
    <property type="entry name" value="ENZYME, PUTATIVE (JCVI)-RELATED"/>
    <property type="match status" value="1"/>
</dbReference>
<evidence type="ECO:0000256" key="2">
    <source>
        <dbReference type="ARBA" id="ARBA00022553"/>
    </source>
</evidence>
<dbReference type="Pfam" id="PF23562">
    <property type="entry name" value="AMP-binding_C_3"/>
    <property type="match status" value="1"/>
</dbReference>
<dbReference type="Proteomes" id="UP001383192">
    <property type="component" value="Unassembled WGS sequence"/>
</dbReference>
<proteinExistence type="predicted"/>